<dbReference type="Proteomes" id="UP000031760">
    <property type="component" value="Chromosome"/>
</dbReference>
<name>W8VX78_9FLAO</name>
<reference evidence="2 3" key="1">
    <citation type="journal article" date="2014" name="Proc. Natl. Acad. Sci. U.S.A.">
        <title>Functional characterization of flavobacteria rhodopsins reveals a unique class of light-driven chloride pump in bacteria.</title>
        <authorList>
            <person name="Yoshizawa S."/>
            <person name="Kumagai Y."/>
            <person name="Kim H."/>
            <person name="Ogura Y."/>
            <person name="Hayashi T."/>
            <person name="Iwasaki W."/>
            <person name="DeLong E.F."/>
            <person name="Kogure K."/>
        </authorList>
    </citation>
    <scope>NUCLEOTIDE SEQUENCE [LARGE SCALE GENOMIC DNA]</scope>
    <source>
        <strain evidence="2 3">S1-08</strain>
    </source>
</reference>
<proteinExistence type="predicted"/>
<dbReference type="KEGG" id="nmf:NMS_1443"/>
<keyword evidence="3" id="KW-1185">Reference proteome</keyword>
<gene>
    <name evidence="2" type="ORF">NMS_1443</name>
</gene>
<evidence type="ECO:0000313" key="3">
    <source>
        <dbReference type="Proteomes" id="UP000031760"/>
    </source>
</evidence>
<evidence type="ECO:0000256" key="1">
    <source>
        <dbReference type="SAM" id="Phobius"/>
    </source>
</evidence>
<dbReference type="AlphaFoldDB" id="W8VX78"/>
<feature type="transmembrane region" description="Helical" evidence="1">
    <location>
        <begin position="43"/>
        <end position="61"/>
    </location>
</feature>
<keyword evidence="1" id="KW-0812">Transmembrane</keyword>
<feature type="transmembrane region" description="Helical" evidence="1">
    <location>
        <begin position="12"/>
        <end position="31"/>
    </location>
</feature>
<keyword evidence="1" id="KW-1133">Transmembrane helix</keyword>
<accession>W8VX78</accession>
<organism evidence="2 3">
    <name type="scientific">Nonlabens marinus S1-08</name>
    <dbReference type="NCBI Taxonomy" id="1454201"/>
    <lineage>
        <taxon>Bacteria</taxon>
        <taxon>Pseudomonadati</taxon>
        <taxon>Bacteroidota</taxon>
        <taxon>Flavobacteriia</taxon>
        <taxon>Flavobacteriales</taxon>
        <taxon>Flavobacteriaceae</taxon>
        <taxon>Nonlabens</taxon>
    </lineage>
</organism>
<evidence type="ECO:0000313" key="2">
    <source>
        <dbReference type="EMBL" id="BAO55452.1"/>
    </source>
</evidence>
<sequence length="223" mass="25776">MEMSNIPTIRIIRWLIVILIISIGSILISQLKFDNKPIDGLELINVLLTTSTLIGLIYTLYKQDQESKKGEIQRRKQLLLDNLPLLSFSKIEKLDQIHITIKCVKNICIRTCFKITVTTFEGEELENFHYIPIIEENDIFKIKVNKTGLNNLNLETTYRDVTYTEYVTHWALLDTNDGPMHELDSGTLPIKVKDSPSVDYKVYLENHKENPELSKIKKVTGKK</sequence>
<keyword evidence="1" id="KW-0472">Membrane</keyword>
<dbReference type="EMBL" id="AP014548">
    <property type="protein sequence ID" value="BAO55452.1"/>
    <property type="molecule type" value="Genomic_DNA"/>
</dbReference>
<dbReference type="HOGENOM" id="CLU_1239114_0_0_10"/>
<protein>
    <submittedName>
        <fullName evidence="2">Uncharacterized protein</fullName>
    </submittedName>
</protein>